<feature type="compositionally biased region" description="Basic and acidic residues" evidence="1">
    <location>
        <begin position="203"/>
        <end position="229"/>
    </location>
</feature>
<evidence type="ECO:0000256" key="2">
    <source>
        <dbReference type="SAM" id="SignalP"/>
    </source>
</evidence>
<feature type="signal peptide" evidence="2">
    <location>
        <begin position="1"/>
        <end position="17"/>
    </location>
</feature>
<feature type="region of interest" description="Disordered" evidence="1">
    <location>
        <begin position="159"/>
        <end position="179"/>
    </location>
</feature>
<gene>
    <name evidence="3" type="ORF">EZS28_014062</name>
</gene>
<reference evidence="3 4" key="1">
    <citation type="submission" date="2019-03" db="EMBL/GenBank/DDBJ databases">
        <title>Single cell metagenomics reveals metabolic interactions within the superorganism composed of flagellate Streblomastix strix and complex community of Bacteroidetes bacteria on its surface.</title>
        <authorList>
            <person name="Treitli S.C."/>
            <person name="Kolisko M."/>
            <person name="Husnik F."/>
            <person name="Keeling P."/>
            <person name="Hampl V."/>
        </authorList>
    </citation>
    <scope>NUCLEOTIDE SEQUENCE [LARGE SCALE GENOMIC DNA]</scope>
    <source>
        <strain evidence="3">ST1C</strain>
    </source>
</reference>
<evidence type="ECO:0000256" key="1">
    <source>
        <dbReference type="SAM" id="MobiDB-lite"/>
    </source>
</evidence>
<name>A0A5J4W6K9_9EUKA</name>
<dbReference type="Proteomes" id="UP000324800">
    <property type="component" value="Unassembled WGS sequence"/>
</dbReference>
<evidence type="ECO:0000313" key="4">
    <source>
        <dbReference type="Proteomes" id="UP000324800"/>
    </source>
</evidence>
<feature type="compositionally biased region" description="Polar residues" evidence="1">
    <location>
        <begin position="159"/>
        <end position="175"/>
    </location>
</feature>
<evidence type="ECO:0000313" key="3">
    <source>
        <dbReference type="EMBL" id="KAA6390410.1"/>
    </source>
</evidence>
<dbReference type="AlphaFoldDB" id="A0A5J4W6K9"/>
<dbReference type="EMBL" id="SNRW01003229">
    <property type="protein sequence ID" value="KAA6390410.1"/>
    <property type="molecule type" value="Genomic_DNA"/>
</dbReference>
<feature type="region of interest" description="Disordered" evidence="1">
    <location>
        <begin position="201"/>
        <end position="229"/>
    </location>
</feature>
<comment type="caution">
    <text evidence="3">The sequence shown here is derived from an EMBL/GenBank/DDBJ whole genome shotgun (WGS) entry which is preliminary data.</text>
</comment>
<organism evidence="3 4">
    <name type="scientific">Streblomastix strix</name>
    <dbReference type="NCBI Taxonomy" id="222440"/>
    <lineage>
        <taxon>Eukaryota</taxon>
        <taxon>Metamonada</taxon>
        <taxon>Preaxostyla</taxon>
        <taxon>Oxymonadida</taxon>
        <taxon>Streblomastigidae</taxon>
        <taxon>Streblomastix</taxon>
    </lineage>
</organism>
<accession>A0A5J4W6K9</accession>
<protein>
    <submittedName>
        <fullName evidence="3">Uncharacterized protein</fullName>
    </submittedName>
</protein>
<feature type="chain" id="PRO_5023815978" evidence="2">
    <location>
        <begin position="18"/>
        <end position="266"/>
    </location>
</feature>
<proteinExistence type="predicted"/>
<sequence>MFLNPLVILLLYGNSEASYTSQFQLISLVKTSKNLLDILLKCGFIESARYVLNDELTPNHSLSNLLDVIQGLILFGLNVTDLNCIVPALAKLSESKSSEKYRTVQKAKSLHQMLLSKGVSGPSVSSSKDSDKLNSAHLREIEDLKRKITDLEHQIVNLKANSNSNTNSFGQSKQGNAGDLEKQNNECKLQIEEQKKNIASLEQKNKEKSKKNFELEARVEESKKREEQNKAKISDLEKQLAIFKLKVGLNQIPKIKGNQEWLAQTK</sequence>
<keyword evidence="2" id="KW-0732">Signal</keyword>